<dbReference type="RefSeq" id="WP_121255584.1">
    <property type="nucleotide sequence ID" value="NZ_RBIL01000002.1"/>
</dbReference>
<gene>
    <name evidence="3" type="ORF">C8N24_5240</name>
</gene>
<keyword evidence="3" id="KW-0808">Transferase</keyword>
<dbReference type="Pfam" id="PF01553">
    <property type="entry name" value="Acyltransferase"/>
    <property type="match status" value="1"/>
</dbReference>
<keyword evidence="1" id="KW-0472">Membrane</keyword>
<dbReference type="GO" id="GO:0016746">
    <property type="term" value="F:acyltransferase activity"/>
    <property type="evidence" value="ECO:0007669"/>
    <property type="project" value="UniProtKB-KW"/>
</dbReference>
<feature type="transmembrane region" description="Helical" evidence="1">
    <location>
        <begin position="50"/>
        <end position="73"/>
    </location>
</feature>
<protein>
    <submittedName>
        <fullName evidence="3">1-acyl-sn-glycerol-3-phosphate acyltransferase</fullName>
    </submittedName>
</protein>
<evidence type="ECO:0000313" key="3">
    <source>
        <dbReference type="EMBL" id="RKQ87220.1"/>
    </source>
</evidence>
<dbReference type="AlphaFoldDB" id="A0A660L6M8"/>
<comment type="caution">
    <text evidence="3">The sequence shown here is derived from an EMBL/GenBank/DDBJ whole genome shotgun (WGS) entry which is preliminary data.</text>
</comment>
<sequence>MRVPSPRVRRVTVAPVVLALELALIAAAPLLTAIAALLSPLFGGRRPLRLLALVLTYAVGHVSAVAACALLWASGRGGAQGPHYAVMRWFVGAIARAALRVARVGITMHGSAAAEAALAARTRPLVVLSIHSGEGDSLLVLDHLLRRHRRRPRIVMHQLLALDPLIDVIGRRLPNRFVDPRGGDIEREIKVMSHGLGPEDAVLIFPEGGNVTAERRKRAIERLLHRGHHREAERASRMGHLGAPRPGGALAALEGAPDADVVFFAHSGFPDGFRDTWRTLPDRKRIEVELWLVPAEEIPAGTDARIDWLFGWWGELDAWVAARR</sequence>
<evidence type="ECO:0000313" key="4">
    <source>
        <dbReference type="Proteomes" id="UP000278962"/>
    </source>
</evidence>
<keyword evidence="1" id="KW-1133">Transmembrane helix</keyword>
<feature type="transmembrane region" description="Helical" evidence="1">
    <location>
        <begin position="12"/>
        <end position="38"/>
    </location>
</feature>
<reference evidence="3 4" key="1">
    <citation type="submission" date="2018-10" db="EMBL/GenBank/DDBJ databases">
        <title>Genomic Encyclopedia of Archaeal and Bacterial Type Strains, Phase II (KMG-II): from individual species to whole genera.</title>
        <authorList>
            <person name="Goeker M."/>
        </authorList>
    </citation>
    <scope>NUCLEOTIDE SEQUENCE [LARGE SCALE GENOMIC DNA]</scope>
    <source>
        <strain evidence="3 4">DSM 14954</strain>
    </source>
</reference>
<keyword evidence="1" id="KW-0812">Transmembrane</keyword>
<dbReference type="Proteomes" id="UP000278962">
    <property type="component" value="Unassembled WGS sequence"/>
</dbReference>
<evidence type="ECO:0000256" key="1">
    <source>
        <dbReference type="SAM" id="Phobius"/>
    </source>
</evidence>
<dbReference type="SMART" id="SM00563">
    <property type="entry name" value="PlsC"/>
    <property type="match status" value="1"/>
</dbReference>
<keyword evidence="3" id="KW-0012">Acyltransferase</keyword>
<keyword evidence="4" id="KW-1185">Reference proteome</keyword>
<dbReference type="InterPro" id="IPR002123">
    <property type="entry name" value="Plipid/glycerol_acylTrfase"/>
</dbReference>
<dbReference type="EMBL" id="RBIL01000002">
    <property type="protein sequence ID" value="RKQ87220.1"/>
    <property type="molecule type" value="Genomic_DNA"/>
</dbReference>
<proteinExistence type="predicted"/>
<dbReference type="OrthoDB" id="7054180at2"/>
<evidence type="ECO:0000259" key="2">
    <source>
        <dbReference type="SMART" id="SM00563"/>
    </source>
</evidence>
<name>A0A660L6M8_9ACTN</name>
<accession>A0A660L6M8</accession>
<feature type="domain" description="Phospholipid/glycerol acyltransferase" evidence="2">
    <location>
        <begin position="125"/>
        <end position="269"/>
    </location>
</feature>
<organism evidence="3 4">
    <name type="scientific">Solirubrobacter pauli</name>
    <dbReference type="NCBI Taxonomy" id="166793"/>
    <lineage>
        <taxon>Bacteria</taxon>
        <taxon>Bacillati</taxon>
        <taxon>Actinomycetota</taxon>
        <taxon>Thermoleophilia</taxon>
        <taxon>Solirubrobacterales</taxon>
        <taxon>Solirubrobacteraceae</taxon>
        <taxon>Solirubrobacter</taxon>
    </lineage>
</organism>